<feature type="compositionally biased region" description="Basic residues" evidence="1">
    <location>
        <begin position="17"/>
        <end position="27"/>
    </location>
</feature>
<accession>A0A6H1ZAQ0</accession>
<evidence type="ECO:0000313" key="4">
    <source>
        <dbReference type="EMBL" id="QJH96870.1"/>
    </source>
</evidence>
<gene>
    <name evidence="5" type="ORF">MM415A00133_0008</name>
    <name evidence="3" type="ORF">MM415B00206_0022</name>
    <name evidence="2" type="ORF">TM448A00125_0004</name>
    <name evidence="4" type="ORF">TM448B00851_0031</name>
</gene>
<dbReference type="EMBL" id="MT145194">
    <property type="protein sequence ID" value="QJI05065.1"/>
    <property type="molecule type" value="Genomic_DNA"/>
</dbReference>
<dbReference type="EMBL" id="MT143978">
    <property type="protein sequence ID" value="QJA44608.1"/>
    <property type="molecule type" value="Genomic_DNA"/>
</dbReference>
<evidence type="ECO:0000313" key="5">
    <source>
        <dbReference type="EMBL" id="QJI05065.1"/>
    </source>
</evidence>
<proteinExistence type="predicted"/>
<feature type="compositionally biased region" description="Basic and acidic residues" evidence="1">
    <location>
        <begin position="1"/>
        <end position="13"/>
    </location>
</feature>
<sequence length="117" mass="13674">MKYTDRPKSENVENRSSSKKISNKRRYFKEDAPVGGYVDPKEYFYKDDTGHAVPITEAERQMRLKTGSAKLQNEEKGAEYKAPFNQMPRERPKPKIKYIDAPTPLPRWKTRGPIKLK</sequence>
<dbReference type="EMBL" id="MT144665">
    <property type="protein sequence ID" value="QJH96870.1"/>
    <property type="molecule type" value="Genomic_DNA"/>
</dbReference>
<feature type="region of interest" description="Disordered" evidence="1">
    <location>
        <begin position="67"/>
        <end position="117"/>
    </location>
</feature>
<dbReference type="EMBL" id="MT141572">
    <property type="protein sequence ID" value="QJA67505.1"/>
    <property type="molecule type" value="Genomic_DNA"/>
</dbReference>
<protein>
    <submittedName>
        <fullName evidence="2">Uncharacterized protein</fullName>
    </submittedName>
</protein>
<evidence type="ECO:0000256" key="1">
    <source>
        <dbReference type="SAM" id="MobiDB-lite"/>
    </source>
</evidence>
<reference evidence="2" key="1">
    <citation type="submission" date="2020-03" db="EMBL/GenBank/DDBJ databases">
        <title>The deep terrestrial virosphere.</title>
        <authorList>
            <person name="Holmfeldt K."/>
            <person name="Nilsson E."/>
            <person name="Simone D."/>
            <person name="Lopez-Fernandez M."/>
            <person name="Wu X."/>
            <person name="de Brujin I."/>
            <person name="Lundin D."/>
            <person name="Andersson A."/>
            <person name="Bertilsson S."/>
            <person name="Dopson M."/>
        </authorList>
    </citation>
    <scope>NUCLEOTIDE SEQUENCE</scope>
    <source>
        <strain evidence="5">MM415A00133</strain>
        <strain evidence="3">MM415B00206</strain>
        <strain evidence="2">TM448A00125</strain>
        <strain evidence="4">TM448B00851</strain>
    </source>
</reference>
<name>A0A6H1ZAQ0_9ZZZZ</name>
<dbReference type="AlphaFoldDB" id="A0A6H1ZAQ0"/>
<organism evidence="2">
    <name type="scientific">viral metagenome</name>
    <dbReference type="NCBI Taxonomy" id="1070528"/>
    <lineage>
        <taxon>unclassified sequences</taxon>
        <taxon>metagenomes</taxon>
        <taxon>organismal metagenomes</taxon>
    </lineage>
</organism>
<evidence type="ECO:0000313" key="2">
    <source>
        <dbReference type="EMBL" id="QJA44608.1"/>
    </source>
</evidence>
<feature type="region of interest" description="Disordered" evidence="1">
    <location>
        <begin position="1"/>
        <end position="27"/>
    </location>
</feature>
<feature type="compositionally biased region" description="Basic residues" evidence="1">
    <location>
        <begin position="108"/>
        <end position="117"/>
    </location>
</feature>
<evidence type="ECO:0000313" key="3">
    <source>
        <dbReference type="EMBL" id="QJA67505.1"/>
    </source>
</evidence>